<dbReference type="Proteomes" id="UP000030653">
    <property type="component" value="Unassembled WGS sequence"/>
</dbReference>
<keyword evidence="5" id="KW-1185">Reference proteome</keyword>
<dbReference type="GO" id="GO:0005543">
    <property type="term" value="F:phospholipid binding"/>
    <property type="evidence" value="ECO:0007669"/>
    <property type="project" value="TreeGrafter"/>
</dbReference>
<name>M5FY03_DACPD</name>
<reference evidence="4 5" key="1">
    <citation type="journal article" date="2012" name="Science">
        <title>The Paleozoic origin of enzymatic lignin decomposition reconstructed from 31 fungal genomes.</title>
        <authorList>
            <person name="Floudas D."/>
            <person name="Binder M."/>
            <person name="Riley R."/>
            <person name="Barry K."/>
            <person name="Blanchette R.A."/>
            <person name="Henrissat B."/>
            <person name="Martinez A.T."/>
            <person name="Otillar R."/>
            <person name="Spatafora J.W."/>
            <person name="Yadav J.S."/>
            <person name="Aerts A."/>
            <person name="Benoit I."/>
            <person name="Boyd A."/>
            <person name="Carlson A."/>
            <person name="Copeland A."/>
            <person name="Coutinho P.M."/>
            <person name="de Vries R.P."/>
            <person name="Ferreira P."/>
            <person name="Findley K."/>
            <person name="Foster B."/>
            <person name="Gaskell J."/>
            <person name="Glotzer D."/>
            <person name="Gorecki P."/>
            <person name="Heitman J."/>
            <person name="Hesse C."/>
            <person name="Hori C."/>
            <person name="Igarashi K."/>
            <person name="Jurgens J.A."/>
            <person name="Kallen N."/>
            <person name="Kersten P."/>
            <person name="Kohler A."/>
            <person name="Kuees U."/>
            <person name="Kumar T.K.A."/>
            <person name="Kuo A."/>
            <person name="LaButti K."/>
            <person name="Larrondo L.F."/>
            <person name="Lindquist E."/>
            <person name="Ling A."/>
            <person name="Lombard V."/>
            <person name="Lucas S."/>
            <person name="Lundell T."/>
            <person name="Martin R."/>
            <person name="McLaughlin D.J."/>
            <person name="Morgenstern I."/>
            <person name="Morin E."/>
            <person name="Murat C."/>
            <person name="Nagy L.G."/>
            <person name="Nolan M."/>
            <person name="Ohm R.A."/>
            <person name="Patyshakuliyeva A."/>
            <person name="Rokas A."/>
            <person name="Ruiz-Duenas F.J."/>
            <person name="Sabat G."/>
            <person name="Salamov A."/>
            <person name="Samejima M."/>
            <person name="Schmutz J."/>
            <person name="Slot J.C."/>
            <person name="St John F."/>
            <person name="Stenlid J."/>
            <person name="Sun H."/>
            <person name="Sun S."/>
            <person name="Syed K."/>
            <person name="Tsang A."/>
            <person name="Wiebenga A."/>
            <person name="Young D."/>
            <person name="Pisabarro A."/>
            <person name="Eastwood D.C."/>
            <person name="Martin F."/>
            <person name="Cullen D."/>
            <person name="Grigoriev I.V."/>
            <person name="Hibbett D.S."/>
        </authorList>
    </citation>
    <scope>NUCLEOTIDE SEQUENCE [LARGE SCALE GENOMIC DNA]</scope>
    <source>
        <strain evidence="4 5">DJM-731 SS1</strain>
    </source>
</reference>
<dbReference type="SUPFAM" id="SSF48464">
    <property type="entry name" value="ENTH/VHS domain"/>
    <property type="match status" value="1"/>
</dbReference>
<dbReference type="OMA" id="CIYARFM"/>
<dbReference type="GO" id="GO:0005829">
    <property type="term" value="C:cytosol"/>
    <property type="evidence" value="ECO:0007669"/>
    <property type="project" value="GOC"/>
</dbReference>
<dbReference type="PROSITE" id="PS50942">
    <property type="entry name" value="ENTH"/>
    <property type="match status" value="1"/>
</dbReference>
<proteinExistence type="predicted"/>
<evidence type="ECO:0000256" key="2">
    <source>
        <dbReference type="SAM" id="MobiDB-lite"/>
    </source>
</evidence>
<feature type="region of interest" description="Disordered" evidence="2">
    <location>
        <begin position="456"/>
        <end position="477"/>
    </location>
</feature>
<gene>
    <name evidence="4" type="ORF">DACRYDRAFT_88047</name>
</gene>
<feature type="compositionally biased region" description="Polar residues" evidence="2">
    <location>
        <begin position="246"/>
        <end position="257"/>
    </location>
</feature>
<dbReference type="FunFam" id="1.25.40.90:FF:000006">
    <property type="entry name" value="Clathrin interactor 1"/>
    <property type="match status" value="1"/>
</dbReference>
<feature type="compositionally biased region" description="Basic and acidic residues" evidence="2">
    <location>
        <begin position="210"/>
        <end position="231"/>
    </location>
</feature>
<dbReference type="GO" id="GO:0005886">
    <property type="term" value="C:plasma membrane"/>
    <property type="evidence" value="ECO:0007669"/>
    <property type="project" value="TreeGrafter"/>
</dbReference>
<dbReference type="CDD" id="cd16992">
    <property type="entry name" value="ENTH_Ent3"/>
    <property type="match status" value="1"/>
</dbReference>
<accession>M5FY03</accession>
<dbReference type="AlphaFoldDB" id="M5FY03"/>
<dbReference type="GO" id="GO:0030125">
    <property type="term" value="C:clathrin vesicle coat"/>
    <property type="evidence" value="ECO:0007669"/>
    <property type="project" value="TreeGrafter"/>
</dbReference>
<evidence type="ECO:0000256" key="1">
    <source>
        <dbReference type="SAM" id="Coils"/>
    </source>
</evidence>
<dbReference type="STRING" id="1858805.M5FY03"/>
<feature type="coiled-coil region" evidence="1">
    <location>
        <begin position="136"/>
        <end position="163"/>
    </location>
</feature>
<dbReference type="Gene3D" id="1.25.40.90">
    <property type="match status" value="1"/>
</dbReference>
<dbReference type="Pfam" id="PF01417">
    <property type="entry name" value="ENTH"/>
    <property type="match status" value="1"/>
</dbReference>
<dbReference type="InterPro" id="IPR013809">
    <property type="entry name" value="ENTH"/>
</dbReference>
<evidence type="ECO:0000313" key="4">
    <source>
        <dbReference type="EMBL" id="EJU02936.1"/>
    </source>
</evidence>
<protein>
    <submittedName>
        <fullName evidence="4">ENTH-domain-containing protein</fullName>
    </submittedName>
</protein>
<dbReference type="GO" id="GO:0006895">
    <property type="term" value="P:Golgi to endosome transport"/>
    <property type="evidence" value="ECO:0007669"/>
    <property type="project" value="TreeGrafter"/>
</dbReference>
<dbReference type="GO" id="GO:0030276">
    <property type="term" value="F:clathrin binding"/>
    <property type="evidence" value="ECO:0007669"/>
    <property type="project" value="TreeGrafter"/>
</dbReference>
<dbReference type="PANTHER" id="PTHR12276:SF45">
    <property type="entry name" value="CLATHRIN INTERACTOR 1"/>
    <property type="match status" value="1"/>
</dbReference>
<dbReference type="PANTHER" id="PTHR12276">
    <property type="entry name" value="EPSIN/ENT-RELATED"/>
    <property type="match status" value="1"/>
</dbReference>
<dbReference type="RefSeq" id="XP_040629830.1">
    <property type="nucleotide sequence ID" value="XM_040776835.1"/>
</dbReference>
<dbReference type="GO" id="GO:0005768">
    <property type="term" value="C:endosome"/>
    <property type="evidence" value="ECO:0007669"/>
    <property type="project" value="TreeGrafter"/>
</dbReference>
<dbReference type="OrthoDB" id="4033880at2759"/>
<keyword evidence="1" id="KW-0175">Coiled coil</keyword>
<dbReference type="GO" id="GO:0006897">
    <property type="term" value="P:endocytosis"/>
    <property type="evidence" value="ECO:0007669"/>
    <property type="project" value="TreeGrafter"/>
</dbReference>
<organism evidence="4 5">
    <name type="scientific">Dacryopinax primogenitus (strain DJM 731)</name>
    <name type="common">Brown rot fungus</name>
    <dbReference type="NCBI Taxonomy" id="1858805"/>
    <lineage>
        <taxon>Eukaryota</taxon>
        <taxon>Fungi</taxon>
        <taxon>Dikarya</taxon>
        <taxon>Basidiomycota</taxon>
        <taxon>Agaricomycotina</taxon>
        <taxon>Dacrymycetes</taxon>
        <taxon>Dacrymycetales</taxon>
        <taxon>Dacrymycetaceae</taxon>
        <taxon>Dacryopinax</taxon>
    </lineage>
</organism>
<dbReference type="EMBL" id="JH795860">
    <property type="protein sequence ID" value="EJU02936.1"/>
    <property type="molecule type" value="Genomic_DNA"/>
</dbReference>
<dbReference type="InterPro" id="IPR008942">
    <property type="entry name" value="ENTH_VHS"/>
</dbReference>
<sequence>MDRLEQLGSQISQLTMYDVKSFYNQARNYVLNVSEMEGKVREATNDDPWGASSTLMQEIAQGQQFNEIMPAIYNRFMEKEARQWRQIYKALQLLEYIVKHGSERVVDDARAHLATIKMLRNFHYIDDKGKDQGVNIRNRSRELAELLQDVEKIRTERRKAKTNRNKYVGTGNEGSSFGSSGRYGGFGSDSVSPGYTGYGNESGGYSGSTYDRDYGGSSSEFRDQTARRGFDEYDAGDDEEAAHPRSSISATRQSTSDPIAPPPPPAAAKPKEVNLLDMLEDDTTVSVGRAPAAVPSAPAGDFDDFDDFQAAPMSPHVGVSSVPAAPAKTGGAGLFDLLDSTPAPARTAFSPPMTTSAPSMMATQPQRPMMPAAPMQSFTSNNSGMLPSALTGPAKVGPSAATTTTASKPAGAFDDLWSMSLGSSAPKPTSTAVNNGNKSMLDLQREKAQANLWGQAAGGTGTTTKPAGSGGFDDLLL</sequence>
<feature type="region of interest" description="Disordered" evidence="2">
    <location>
        <begin position="199"/>
        <end position="269"/>
    </location>
</feature>
<evidence type="ECO:0000259" key="3">
    <source>
        <dbReference type="PROSITE" id="PS50942"/>
    </source>
</evidence>
<dbReference type="GeneID" id="63691897"/>
<feature type="domain" description="ENTH" evidence="3">
    <location>
        <begin position="28"/>
        <end position="157"/>
    </location>
</feature>
<evidence type="ECO:0000313" key="5">
    <source>
        <dbReference type="Proteomes" id="UP000030653"/>
    </source>
</evidence>
<dbReference type="HOGENOM" id="CLU_040577_0_0_1"/>
<dbReference type="SMART" id="SM00273">
    <property type="entry name" value="ENTH"/>
    <property type="match status" value="1"/>
</dbReference>